<sequence length="288" mass="32679">MHDAARIGSPSDRLVSLSHSTGPHASETQRLRGSEATVKGQKTNRCSVRVAEVLDVPRWRVQVDRGLRRAPRMRRVVAVRSHPLPDPPLRFQTSKAWEDPRLGSIHALHPFRPLRTLVVVRYDPVTLHPHRSQPAVAVHVVRYAAATRHACHGQDRHRLSQPRPWNGTERPACSGSSTEEFSSRAMHACPWPNRTTSPTPPPGHEGRDMRAEFTLNHVTSHRHCRRPSHVSVTSPTYVHGRAGWHPAMKVSDTTPWPAQRKVNQFVARVADPEARYQATEERRRRPRN</sequence>
<evidence type="ECO:0000313" key="2">
    <source>
        <dbReference type="EMBL" id="PWI72525.1"/>
    </source>
</evidence>
<feature type="compositionally biased region" description="Polar residues" evidence="1">
    <location>
        <begin position="17"/>
        <end position="26"/>
    </location>
</feature>
<accession>A0A2U3EDC9</accession>
<feature type="region of interest" description="Disordered" evidence="1">
    <location>
        <begin position="152"/>
        <end position="177"/>
    </location>
</feature>
<evidence type="ECO:0000256" key="1">
    <source>
        <dbReference type="SAM" id="MobiDB-lite"/>
    </source>
</evidence>
<dbReference type="Proteomes" id="UP000245956">
    <property type="component" value="Unassembled WGS sequence"/>
</dbReference>
<organism evidence="2 3">
    <name type="scientific">Purpureocillium lilacinum</name>
    <name type="common">Paecilomyces lilacinus</name>
    <dbReference type="NCBI Taxonomy" id="33203"/>
    <lineage>
        <taxon>Eukaryota</taxon>
        <taxon>Fungi</taxon>
        <taxon>Dikarya</taxon>
        <taxon>Ascomycota</taxon>
        <taxon>Pezizomycotina</taxon>
        <taxon>Sordariomycetes</taxon>
        <taxon>Hypocreomycetidae</taxon>
        <taxon>Hypocreales</taxon>
        <taxon>Ophiocordycipitaceae</taxon>
        <taxon>Purpureocillium</taxon>
    </lineage>
</organism>
<dbReference type="AlphaFoldDB" id="A0A2U3EDC9"/>
<evidence type="ECO:0000313" key="3">
    <source>
        <dbReference type="Proteomes" id="UP000245956"/>
    </source>
</evidence>
<feature type="region of interest" description="Disordered" evidence="1">
    <location>
        <begin position="1"/>
        <end position="40"/>
    </location>
</feature>
<comment type="caution">
    <text evidence="2">The sequence shown here is derived from an EMBL/GenBank/DDBJ whole genome shotgun (WGS) entry which is preliminary data.</text>
</comment>
<reference evidence="2 3" key="1">
    <citation type="journal article" date="2016" name="Front. Microbiol.">
        <title>Genome and transcriptome sequences reveal the specific parasitism of the nematophagous Purpureocillium lilacinum 36-1.</title>
        <authorList>
            <person name="Xie J."/>
            <person name="Li S."/>
            <person name="Mo C."/>
            <person name="Xiao X."/>
            <person name="Peng D."/>
            <person name="Wang G."/>
            <person name="Xiao Y."/>
        </authorList>
    </citation>
    <scope>NUCLEOTIDE SEQUENCE [LARGE SCALE GENOMIC DNA]</scope>
    <source>
        <strain evidence="2 3">36-1</strain>
    </source>
</reference>
<name>A0A2U3EDC9_PURLI</name>
<proteinExistence type="predicted"/>
<dbReference type="EMBL" id="LCWV01000006">
    <property type="protein sequence ID" value="PWI72525.1"/>
    <property type="molecule type" value="Genomic_DNA"/>
</dbReference>
<protein>
    <submittedName>
        <fullName evidence="2">Uncharacterized protein</fullName>
    </submittedName>
</protein>
<gene>
    <name evidence="2" type="ORF">PCL_11148</name>
</gene>